<feature type="region of interest" description="Disordered" evidence="1">
    <location>
        <begin position="1"/>
        <end position="24"/>
    </location>
</feature>
<evidence type="ECO:0000256" key="1">
    <source>
        <dbReference type="SAM" id="MobiDB-lite"/>
    </source>
</evidence>
<dbReference type="Proteomes" id="UP000011782">
    <property type="component" value="Unassembled WGS sequence"/>
</dbReference>
<reference evidence="2 3" key="1">
    <citation type="submission" date="2013-02" db="EMBL/GenBank/DDBJ databases">
        <title>Co-occurrence of anaerobic bacteria in colorectal carcinomas.</title>
        <authorList>
            <person name="Holt R.A."/>
            <person name="Warren R.L."/>
            <person name="Allen-Vercoe E."/>
            <person name="Pleasance S."/>
            <person name="Freeman D.J."/>
            <person name="Watson P."/>
            <person name="Moore R."/>
            <person name="Cochrane K."/>
        </authorList>
    </citation>
    <scope>NUCLEOTIDE SEQUENCE [LARGE SCALE GENOMIC DNA]</scope>
    <source>
        <strain evidence="2 3">CC57C</strain>
    </source>
</reference>
<feature type="non-terminal residue" evidence="2">
    <location>
        <position position="1"/>
    </location>
</feature>
<proteinExistence type="predicted"/>
<protein>
    <submittedName>
        <fullName evidence="2">Uncharacterized protein</fullName>
    </submittedName>
</protein>
<name>M3IJS6_9BACT</name>
<evidence type="ECO:0000313" key="3">
    <source>
        <dbReference type="Proteomes" id="UP000011782"/>
    </source>
</evidence>
<dbReference type="EMBL" id="AOTD01000181">
    <property type="protein sequence ID" value="EMG30331.1"/>
    <property type="molecule type" value="Genomic_DNA"/>
</dbReference>
<dbReference type="AlphaFoldDB" id="M3IJS6"/>
<accession>M3IJS6</accession>
<organism evidence="2 3">
    <name type="scientific">Campylobacter showae CC57C</name>
    <dbReference type="NCBI Taxonomy" id="1073353"/>
    <lineage>
        <taxon>Bacteria</taxon>
        <taxon>Pseudomonadati</taxon>
        <taxon>Campylobacterota</taxon>
        <taxon>Epsilonproteobacteria</taxon>
        <taxon>Campylobacterales</taxon>
        <taxon>Campylobacteraceae</taxon>
        <taxon>Campylobacter</taxon>
    </lineage>
</organism>
<comment type="caution">
    <text evidence="2">The sequence shown here is derived from an EMBL/GenBank/DDBJ whole genome shotgun (WGS) entry which is preliminary data.</text>
</comment>
<gene>
    <name evidence="2" type="ORF">H740_07089</name>
</gene>
<evidence type="ECO:0000313" key="2">
    <source>
        <dbReference type="EMBL" id="EMG30331.1"/>
    </source>
</evidence>
<sequence>QLSKRVQAQGKRSDAETPTNPTAREMWRHGFALRTKHRGLGIKFGIYKRRDLKLNLIKSDRRI</sequence>